<sequence length="99" mass="11074">MTENQPSFNPDKNRFELTIDGHTAIIDSILAKGNVMFLTHTEVPKALEGGGIGKRIVEYALNYIKNHNYTLAPLCPFVAAYLKRHPEWKSILADGYNIG</sequence>
<dbReference type="PANTHER" id="PTHR31435:SF10">
    <property type="entry name" value="BSR4717 PROTEIN"/>
    <property type="match status" value="1"/>
</dbReference>
<dbReference type="Proteomes" id="UP000712080">
    <property type="component" value="Unassembled WGS sequence"/>
</dbReference>
<dbReference type="PANTHER" id="PTHR31435">
    <property type="entry name" value="PROTEIN NATD1"/>
    <property type="match status" value="1"/>
</dbReference>
<dbReference type="AlphaFoldDB" id="A0A972FJG7"/>
<dbReference type="PROSITE" id="PS51729">
    <property type="entry name" value="GNAT_YJDJ"/>
    <property type="match status" value="1"/>
</dbReference>
<keyword evidence="3" id="KW-1185">Reference proteome</keyword>
<feature type="domain" description="N-acetyltransferase" evidence="1">
    <location>
        <begin position="7"/>
        <end position="93"/>
    </location>
</feature>
<organism evidence="2 3">
    <name type="scientific">Flavobacterium silvaticum</name>
    <dbReference type="NCBI Taxonomy" id="1852020"/>
    <lineage>
        <taxon>Bacteria</taxon>
        <taxon>Pseudomonadati</taxon>
        <taxon>Bacteroidota</taxon>
        <taxon>Flavobacteriia</taxon>
        <taxon>Flavobacteriales</taxon>
        <taxon>Flavobacteriaceae</taxon>
        <taxon>Flavobacterium</taxon>
    </lineage>
</organism>
<dbReference type="InterPro" id="IPR031165">
    <property type="entry name" value="GNAT_YJDJ"/>
</dbReference>
<dbReference type="EMBL" id="JAAMPU010000098">
    <property type="protein sequence ID" value="NMH27091.1"/>
    <property type="molecule type" value="Genomic_DNA"/>
</dbReference>
<dbReference type="Gene3D" id="3.40.630.30">
    <property type="match status" value="1"/>
</dbReference>
<dbReference type="InterPro" id="IPR016181">
    <property type="entry name" value="Acyl_CoA_acyltransferase"/>
</dbReference>
<evidence type="ECO:0000313" key="3">
    <source>
        <dbReference type="Proteomes" id="UP000712080"/>
    </source>
</evidence>
<evidence type="ECO:0000259" key="1">
    <source>
        <dbReference type="PROSITE" id="PS51729"/>
    </source>
</evidence>
<evidence type="ECO:0000313" key="2">
    <source>
        <dbReference type="EMBL" id="NMH27091.1"/>
    </source>
</evidence>
<accession>A0A972FJG7</accession>
<comment type="caution">
    <text evidence="2">The sequence shown here is derived from an EMBL/GenBank/DDBJ whole genome shotgun (WGS) entry which is preliminary data.</text>
</comment>
<reference evidence="2" key="1">
    <citation type="submission" date="2020-02" db="EMBL/GenBank/DDBJ databases">
        <title>Flavobacterium sp. genome.</title>
        <authorList>
            <person name="Jung H.S."/>
            <person name="Baek J.H."/>
            <person name="Jeon C.O."/>
        </authorList>
    </citation>
    <scope>NUCLEOTIDE SEQUENCE</scope>
    <source>
        <strain evidence="2">SE-s28</strain>
    </source>
</reference>
<proteinExistence type="predicted"/>
<name>A0A972FJG7_9FLAO</name>
<dbReference type="SUPFAM" id="SSF55729">
    <property type="entry name" value="Acyl-CoA N-acyltransferases (Nat)"/>
    <property type="match status" value="1"/>
</dbReference>
<dbReference type="InterPro" id="IPR045057">
    <property type="entry name" value="Gcn5-rel_NAT"/>
</dbReference>
<protein>
    <submittedName>
        <fullName evidence="2">N-acetyltransferase</fullName>
    </submittedName>
</protein>
<dbReference type="Pfam" id="PF14542">
    <property type="entry name" value="Acetyltransf_CG"/>
    <property type="match status" value="1"/>
</dbReference>
<gene>
    <name evidence="2" type="ORF">G6047_03525</name>
</gene>
<dbReference type="RefSeq" id="WP_169526095.1">
    <property type="nucleotide sequence ID" value="NZ_JAAMPU010000098.1"/>
</dbReference>